<dbReference type="Proteomes" id="UP000179237">
    <property type="component" value="Unassembled WGS sequence"/>
</dbReference>
<reference evidence="3 4" key="1">
    <citation type="journal article" date="2016" name="Nat. Commun.">
        <title>Thousands of microbial genomes shed light on interconnected biogeochemical processes in an aquifer system.</title>
        <authorList>
            <person name="Anantharaman K."/>
            <person name="Brown C.T."/>
            <person name="Hug L.A."/>
            <person name="Sharon I."/>
            <person name="Castelle C.J."/>
            <person name="Probst A.J."/>
            <person name="Thomas B.C."/>
            <person name="Singh A."/>
            <person name="Wilkins M.J."/>
            <person name="Karaoz U."/>
            <person name="Brodie E.L."/>
            <person name="Williams K.H."/>
            <person name="Hubbard S.S."/>
            <person name="Banfield J.F."/>
        </authorList>
    </citation>
    <scope>NUCLEOTIDE SEQUENCE [LARGE SCALE GENOMIC DNA]</scope>
</reference>
<dbReference type="Pfam" id="PF14417">
    <property type="entry name" value="MEDS"/>
    <property type="match status" value="1"/>
</dbReference>
<name>A0A1F5FPA4_9BACT</name>
<comment type="caution">
    <text evidence="3">The sequence shown here is derived from an EMBL/GenBank/DDBJ whole genome shotgun (WGS) entry which is preliminary data.</text>
</comment>
<evidence type="ECO:0000313" key="3">
    <source>
        <dbReference type="EMBL" id="OGD81436.1"/>
    </source>
</evidence>
<evidence type="ECO:0000259" key="2">
    <source>
        <dbReference type="Pfam" id="PF14417"/>
    </source>
</evidence>
<proteinExistence type="predicted"/>
<feature type="coiled-coil region" evidence="1">
    <location>
        <begin position="122"/>
        <end position="149"/>
    </location>
</feature>
<keyword evidence="1" id="KW-0175">Coiled coil</keyword>
<evidence type="ECO:0000313" key="4">
    <source>
        <dbReference type="Proteomes" id="UP000179237"/>
    </source>
</evidence>
<dbReference type="AlphaFoldDB" id="A0A1F5FPA4"/>
<dbReference type="InterPro" id="IPR025847">
    <property type="entry name" value="MEDS_domain"/>
</dbReference>
<accession>A0A1F5FPA4</accession>
<sequence>MKNLLNFGDHVISIYQNQSQQISQITPYISAALNQNQKCVYVIDNSSLPSLVSEFEKNGLNLEKYLDSKQFVFKTANETYVADGSFDPDNMLSLVAKLIDSALQEGFDGLLGIGEMSWILKNVSDSKKLNQYESNLNSLRENKAALICQYDESQFSKDFLVDVIRAHPHTVIYGSFHPNKYFYTPPEYFRSISRFPKDSYKTMIDIITGN</sequence>
<organism evidence="3 4">
    <name type="scientific">Candidatus Collierbacteria bacterium RIFOXYD1_FULL_40_9</name>
    <dbReference type="NCBI Taxonomy" id="1817731"/>
    <lineage>
        <taxon>Bacteria</taxon>
        <taxon>Candidatus Collieribacteriota</taxon>
    </lineage>
</organism>
<feature type="domain" description="MEDS" evidence="2">
    <location>
        <begin position="9"/>
        <end position="168"/>
    </location>
</feature>
<dbReference type="Gene3D" id="3.40.50.300">
    <property type="entry name" value="P-loop containing nucleotide triphosphate hydrolases"/>
    <property type="match status" value="1"/>
</dbReference>
<dbReference type="InterPro" id="IPR027417">
    <property type="entry name" value="P-loop_NTPase"/>
</dbReference>
<evidence type="ECO:0000256" key="1">
    <source>
        <dbReference type="SAM" id="Coils"/>
    </source>
</evidence>
<protein>
    <recommendedName>
        <fullName evidence="2">MEDS domain-containing protein</fullName>
    </recommendedName>
</protein>
<gene>
    <name evidence="3" type="ORF">A2572_01715</name>
</gene>
<dbReference type="EMBL" id="MFAQ01000044">
    <property type="protein sequence ID" value="OGD81436.1"/>
    <property type="molecule type" value="Genomic_DNA"/>
</dbReference>